<reference evidence="2 3" key="1">
    <citation type="journal article" date="2010" name="Science">
        <title>Genomic analysis of organismal complexity in the multicellular green alga Volvox carteri.</title>
        <authorList>
            <person name="Prochnik S.E."/>
            <person name="Umen J."/>
            <person name="Nedelcu A.M."/>
            <person name="Hallmann A."/>
            <person name="Miller S.M."/>
            <person name="Nishii I."/>
            <person name="Ferris P."/>
            <person name="Kuo A."/>
            <person name="Mitros T."/>
            <person name="Fritz-Laylin L.K."/>
            <person name="Hellsten U."/>
            <person name="Chapman J."/>
            <person name="Simakov O."/>
            <person name="Rensing S.A."/>
            <person name="Terry A."/>
            <person name="Pangilinan J."/>
            <person name="Kapitonov V."/>
            <person name="Jurka J."/>
            <person name="Salamov A."/>
            <person name="Shapiro H."/>
            <person name="Schmutz J."/>
            <person name="Grimwood J."/>
            <person name="Lindquist E."/>
            <person name="Lucas S."/>
            <person name="Grigoriev I.V."/>
            <person name="Schmitt R."/>
            <person name="Kirk D."/>
            <person name="Rokhsar D.S."/>
        </authorList>
    </citation>
    <scope>NUCLEOTIDE SEQUENCE [LARGE SCALE GENOMIC DNA]</scope>
    <source>
        <strain evidence="3">f. Nagariensis / Eve</strain>
    </source>
</reference>
<feature type="region of interest" description="Disordered" evidence="1">
    <location>
        <begin position="140"/>
        <end position="173"/>
    </location>
</feature>
<sequence>MIKFHLFDKTFGPHVPVTKPFADTFAALSALDPAPYSVPELSTATSSGANFSPVTAATATIQPVTSLPGCAGRPSTDLSNTGPQDAQPVRAVENCTAVCCQPDLQPLGDVGRSRVGASCIAAVAEAEAPLAVAAAMGPGITRHPQLKPQQPRAQRQSLHDDRDASRQRRSFRPSIDAAASATMLYTCPAAEAESTACAQGSQLAAAAAAAVACEMPGCVPPPAPLPFAQMSTPPPPAPPRPAAAATAGHADEWNFGDNLQRARMLARYAAMEAAEEMRYDPGPGVTVTADFSTDGDGGGDGSPSRRSRGALKLLSSLLSGSRGAARAAAALGLVPRCQEAATASRGRRYCSSGGGDDCCQLHYLEEEDLAAPVVARSRDSRRLLRVQRSRVGIDREGESQGGLKTLQKQKQTGRTSAPAFTDEYQQHYKKHQTQQQKKQQLLRQLQARSSAPPVAMLQPDGGSVDEELNAAILAAAAAFAAATAAERLSA</sequence>
<evidence type="ECO:0000313" key="3">
    <source>
        <dbReference type="Proteomes" id="UP000001058"/>
    </source>
</evidence>
<evidence type="ECO:0000313" key="2">
    <source>
        <dbReference type="EMBL" id="EFJ43726.1"/>
    </source>
</evidence>
<accession>D8U9B7</accession>
<dbReference type="Proteomes" id="UP000001058">
    <property type="component" value="Unassembled WGS sequence"/>
</dbReference>
<gene>
    <name evidence="2" type="ORF">VOLCADRAFT_96144</name>
</gene>
<name>D8U9B7_VOLCA</name>
<feature type="compositionally biased region" description="Low complexity" evidence="1">
    <location>
        <begin position="401"/>
        <end position="413"/>
    </location>
</feature>
<proteinExistence type="predicted"/>
<evidence type="ECO:0000256" key="1">
    <source>
        <dbReference type="SAM" id="MobiDB-lite"/>
    </source>
</evidence>
<protein>
    <submittedName>
        <fullName evidence="2">Uncharacterized protein</fullName>
    </submittedName>
</protein>
<dbReference type="GeneID" id="9616229"/>
<dbReference type="AlphaFoldDB" id="D8U9B7"/>
<organism evidence="3">
    <name type="scientific">Volvox carteri f. nagariensis</name>
    <dbReference type="NCBI Taxonomy" id="3068"/>
    <lineage>
        <taxon>Eukaryota</taxon>
        <taxon>Viridiplantae</taxon>
        <taxon>Chlorophyta</taxon>
        <taxon>core chlorophytes</taxon>
        <taxon>Chlorophyceae</taxon>
        <taxon>CS clade</taxon>
        <taxon>Chlamydomonadales</taxon>
        <taxon>Volvocaceae</taxon>
        <taxon>Volvox</taxon>
    </lineage>
</organism>
<feature type="compositionally biased region" description="Polar residues" evidence="1">
    <location>
        <begin position="147"/>
        <end position="156"/>
    </location>
</feature>
<keyword evidence="3" id="KW-1185">Reference proteome</keyword>
<feature type="region of interest" description="Disordered" evidence="1">
    <location>
        <begin position="395"/>
        <end position="417"/>
    </location>
</feature>
<dbReference type="KEGG" id="vcn:VOLCADRAFT_96144"/>
<dbReference type="RefSeq" id="XP_002955207.1">
    <property type="nucleotide sequence ID" value="XM_002955161.1"/>
</dbReference>
<dbReference type="EMBL" id="GL378370">
    <property type="protein sequence ID" value="EFJ43726.1"/>
    <property type="molecule type" value="Genomic_DNA"/>
</dbReference>
<dbReference type="InParanoid" id="D8U9B7"/>
<feature type="compositionally biased region" description="Basic and acidic residues" evidence="1">
    <location>
        <begin position="157"/>
        <end position="166"/>
    </location>
</feature>